<dbReference type="STRING" id="1072256.CUTER_10575"/>
<dbReference type="Pfam" id="PF13407">
    <property type="entry name" value="Peripla_BP_4"/>
    <property type="match status" value="1"/>
</dbReference>
<evidence type="ECO:0000259" key="3">
    <source>
        <dbReference type="Pfam" id="PF13407"/>
    </source>
</evidence>
<evidence type="ECO:0000256" key="1">
    <source>
        <dbReference type="ARBA" id="ARBA00004196"/>
    </source>
</evidence>
<dbReference type="GO" id="GO:0030288">
    <property type="term" value="C:outer membrane-bounded periplasmic space"/>
    <property type="evidence" value="ECO:0007669"/>
    <property type="project" value="TreeGrafter"/>
</dbReference>
<dbReference type="SUPFAM" id="SSF53822">
    <property type="entry name" value="Periplasmic binding protein-like I"/>
    <property type="match status" value="1"/>
</dbReference>
<feature type="domain" description="Periplasmic binding protein" evidence="3">
    <location>
        <begin position="7"/>
        <end position="247"/>
    </location>
</feature>
<sequence>MVSHGAPGDTFWDLVRTGAEDAAAAHNIELRYSSDPQAPNQANLVQSAIDAGVDGIAVTLPNAEALGPAAKKAADEGINVVGLNAGMVEYANYGISSFFGQDESVAGQAAGERLGGDGAKHVLCVIHEQGNSSQEARCAGAKQGARDAGADTEVETIYVNGMDLTSVQSTLQAKLDQDDSIDWVLGLQAPVSLVAVEAASAAGSQARIATFDTNAELVDAIADGSIAWAIDQQPYLQGYLAVDALWLAKRNGGVIGGGQPVFTGPSFVSKDNVELIADAAKAGLR</sequence>
<proteinExistence type="inferred from homology"/>
<dbReference type="InterPro" id="IPR050555">
    <property type="entry name" value="Bact_Solute-Bind_Prot2"/>
</dbReference>
<accession>A0A0G3HFI9</accession>
<dbReference type="GO" id="GO:0030246">
    <property type="term" value="F:carbohydrate binding"/>
    <property type="evidence" value="ECO:0007669"/>
    <property type="project" value="TreeGrafter"/>
</dbReference>
<dbReference type="EMBL" id="CP011546">
    <property type="protein sequence ID" value="AKK12079.1"/>
    <property type="molecule type" value="Genomic_DNA"/>
</dbReference>
<name>A0A0G3HFI9_9CORY</name>
<protein>
    <submittedName>
        <fullName evidence="4">Monosaccharide ABC transporter substrate-binding protein, CUT2 family</fullName>
    </submittedName>
</protein>
<dbReference type="KEGG" id="cut:CUTER_10575"/>
<dbReference type="PANTHER" id="PTHR30036">
    <property type="entry name" value="D-XYLOSE-BINDING PERIPLASMIC PROTEIN"/>
    <property type="match status" value="1"/>
</dbReference>
<dbReference type="AlphaFoldDB" id="A0A0G3HFI9"/>
<dbReference type="InterPro" id="IPR025997">
    <property type="entry name" value="SBP_2_dom"/>
</dbReference>
<dbReference type="PATRIC" id="fig|1072256.5.peg.2080"/>
<gene>
    <name evidence="4" type="ORF">CUTER_10575</name>
</gene>
<evidence type="ECO:0000313" key="5">
    <source>
        <dbReference type="Proteomes" id="UP000035548"/>
    </source>
</evidence>
<comment type="similarity">
    <text evidence="2">Belongs to the bacterial solute-binding protein 2 family.</text>
</comment>
<keyword evidence="5" id="KW-1185">Reference proteome</keyword>
<comment type="subcellular location">
    <subcellularLocation>
        <location evidence="1">Cell envelope</location>
    </subcellularLocation>
</comment>
<dbReference type="Gene3D" id="3.40.50.2300">
    <property type="match status" value="2"/>
</dbReference>
<reference evidence="5" key="2">
    <citation type="submission" date="2015-05" db="EMBL/GenBank/DDBJ databases">
        <title>Complete genome sequence of Corynebacterium uterequi DSM 45634, isolated from the uterus of a maiden mare.</title>
        <authorList>
            <person name="Ruckert C."/>
            <person name="Albersmeier A."/>
            <person name="Winkler A."/>
            <person name="Tauch A."/>
        </authorList>
    </citation>
    <scope>NUCLEOTIDE SEQUENCE [LARGE SCALE GENOMIC DNA]</scope>
    <source>
        <strain evidence="5">DSM 45634</strain>
    </source>
</reference>
<evidence type="ECO:0000256" key="2">
    <source>
        <dbReference type="ARBA" id="ARBA00007639"/>
    </source>
</evidence>
<reference evidence="4 5" key="1">
    <citation type="journal article" date="2015" name="Genome Announc.">
        <title>Virulence Factor Genes Detected in the Complete Genome Sequence of Corynebacterium uterequi DSM 45634, Isolated from the Uterus of a Maiden Mare.</title>
        <authorList>
            <person name="Ruckert C."/>
            <person name="Kriete M."/>
            <person name="Jaenicke S."/>
            <person name="Winkler A."/>
            <person name="Tauch A."/>
        </authorList>
    </citation>
    <scope>NUCLEOTIDE SEQUENCE [LARGE SCALE GENOMIC DNA]</scope>
    <source>
        <strain evidence="4 5">DSM 45634</strain>
    </source>
</reference>
<evidence type="ECO:0000313" key="4">
    <source>
        <dbReference type="EMBL" id="AKK12079.1"/>
    </source>
</evidence>
<dbReference type="InterPro" id="IPR028082">
    <property type="entry name" value="Peripla_BP_I"/>
</dbReference>
<dbReference type="Proteomes" id="UP000035548">
    <property type="component" value="Chromosome"/>
</dbReference>
<organism evidence="4 5">
    <name type="scientific">Corynebacterium uterequi</name>
    <dbReference type="NCBI Taxonomy" id="1072256"/>
    <lineage>
        <taxon>Bacteria</taxon>
        <taxon>Bacillati</taxon>
        <taxon>Actinomycetota</taxon>
        <taxon>Actinomycetes</taxon>
        <taxon>Mycobacteriales</taxon>
        <taxon>Corynebacteriaceae</taxon>
        <taxon>Corynebacterium</taxon>
    </lineage>
</organism>
<dbReference type="PANTHER" id="PTHR30036:SF7">
    <property type="entry name" value="ABC TRANSPORTER PERIPLASMIC-BINDING PROTEIN YPHF"/>
    <property type="match status" value="1"/>
</dbReference>